<evidence type="ECO:0000256" key="2">
    <source>
        <dbReference type="SAM" id="MobiDB-lite"/>
    </source>
</evidence>
<keyword evidence="5" id="KW-1185">Reference proteome</keyword>
<dbReference type="GO" id="GO:0005886">
    <property type="term" value="C:plasma membrane"/>
    <property type="evidence" value="ECO:0007669"/>
    <property type="project" value="TreeGrafter"/>
</dbReference>
<dbReference type="Proteomes" id="UP000594638">
    <property type="component" value="Unassembled WGS sequence"/>
</dbReference>
<feature type="domain" description="DUF7046" evidence="3">
    <location>
        <begin position="620"/>
        <end position="645"/>
    </location>
</feature>
<feature type="coiled-coil region" evidence="1">
    <location>
        <begin position="39"/>
        <end position="66"/>
    </location>
</feature>
<feature type="compositionally biased region" description="Polar residues" evidence="2">
    <location>
        <begin position="498"/>
        <end position="517"/>
    </location>
</feature>
<name>A0A8S0Q7U4_OLEEU</name>
<evidence type="ECO:0000259" key="3">
    <source>
        <dbReference type="Pfam" id="PF23080"/>
    </source>
</evidence>
<dbReference type="InterPro" id="IPR055474">
    <property type="entry name" value="DUF7046"/>
</dbReference>
<sequence length="749" mass="83928">MKNMENGEGNIESKFAGMVVSDTNNINSTDGLFQVMKAVEAAEATIKQQVEENNRLRFEVEKKIQELEKYKSGYLKSQVPHSVDLWDVHVNDPRRVHQLFLGSENQIDGNGEIELNSVHDLSETAVLQKDLIRKDMDGTMHAHLVNQFENGKLNGSLKVLPGGQLASDNSGFSQSLSPSTTFSPSRYQIQEEWCSASRKGLISIEDVNNTNSPKQNVVAKVQEHEEEILQLKKHLAEFSMKESQIRNEKYVLEKRIAYMRLAFDQQHQDLVNAASKAISYRQDLMEENVRLTYALQAAQQERSMFVSSLMPLLAEYSLQPPLADAQSIVSNIKVLFRHLHEQLLVTEAKLKESQYQLAPWRSEVNPSSFPQSLSHPKMKIGLELAPQPVYPNRKITSSAPHTTMDRDLMGHHQRALGDAVTKNSEPDDLGRYSPLSSSNIAFQVAPAQLAVNQDDLLYMHNIEETVSKKVTLGDLVGQNDMDDPDTEGNQNDREPSVNWISETPHTTSLDDPNSYSFSEAADDDPLPAIEGLQILGEAFPGQELQACGYSINGTTSCNFEWVRHLEDGSFNHIDGAEQPIYLVTADDVDAYLAIEVQPQDDRKRKGELVKVFANEQRKITCDPEMQNCIEKTLYSGHASYKLSLSTGYLDIWEPATLAIKRDGYSIKCNGPSRVVVTEKFSPSIIVSIPYGSPTEFFIIDSQGIEHLLRVEHSSADISGSRDTVVLTLRSFIIKAVEKKKGNKIGFLFK</sequence>
<evidence type="ECO:0000313" key="4">
    <source>
        <dbReference type="EMBL" id="CAA2963547.1"/>
    </source>
</evidence>
<dbReference type="Gene3D" id="2.60.40.2700">
    <property type="match status" value="1"/>
</dbReference>
<evidence type="ECO:0000256" key="1">
    <source>
        <dbReference type="SAM" id="Coils"/>
    </source>
</evidence>
<dbReference type="OrthoDB" id="1937889at2759"/>
<dbReference type="PANTHER" id="PTHR31149:SF10">
    <property type="entry name" value="OS05G0100900 PROTEIN"/>
    <property type="match status" value="1"/>
</dbReference>
<accession>A0A8S0Q7U4</accession>
<feature type="coiled-coil region" evidence="1">
    <location>
        <begin position="214"/>
        <end position="241"/>
    </location>
</feature>
<feature type="region of interest" description="Disordered" evidence="2">
    <location>
        <begin position="473"/>
        <end position="522"/>
    </location>
</feature>
<dbReference type="EMBL" id="CACTIH010001810">
    <property type="protein sequence ID" value="CAA2963547.1"/>
    <property type="molecule type" value="Genomic_DNA"/>
</dbReference>
<feature type="domain" description="DUF7046" evidence="3">
    <location>
        <begin position="646"/>
        <end position="743"/>
    </location>
</feature>
<proteinExistence type="predicted"/>
<protein>
    <recommendedName>
        <fullName evidence="3">DUF7046 domain-containing protein</fullName>
    </recommendedName>
</protein>
<evidence type="ECO:0000313" key="5">
    <source>
        <dbReference type="Proteomes" id="UP000594638"/>
    </source>
</evidence>
<dbReference type="Pfam" id="PF23080">
    <property type="entry name" value="DUF7046"/>
    <property type="match status" value="2"/>
</dbReference>
<dbReference type="PANTHER" id="PTHR31149">
    <property type="entry name" value="EXPRESSED PROTEIN"/>
    <property type="match status" value="1"/>
</dbReference>
<keyword evidence="1" id="KW-0175">Coiled coil</keyword>
<comment type="caution">
    <text evidence="4">The sequence shown here is derived from an EMBL/GenBank/DDBJ whole genome shotgun (WGS) entry which is preliminary data.</text>
</comment>
<dbReference type="FunFam" id="2.60.40.2700:FF:000001">
    <property type="entry name" value="Transmembrane protein"/>
    <property type="match status" value="1"/>
</dbReference>
<dbReference type="AlphaFoldDB" id="A0A8S0Q7U4"/>
<dbReference type="Gramene" id="OE9A045170T2">
    <property type="protein sequence ID" value="OE9A045170C2"/>
    <property type="gene ID" value="OE9A045170"/>
</dbReference>
<gene>
    <name evidence="4" type="ORF">OLEA9_A045170</name>
</gene>
<organism evidence="4 5">
    <name type="scientific">Olea europaea subsp. europaea</name>
    <dbReference type="NCBI Taxonomy" id="158383"/>
    <lineage>
        <taxon>Eukaryota</taxon>
        <taxon>Viridiplantae</taxon>
        <taxon>Streptophyta</taxon>
        <taxon>Embryophyta</taxon>
        <taxon>Tracheophyta</taxon>
        <taxon>Spermatophyta</taxon>
        <taxon>Magnoliopsida</taxon>
        <taxon>eudicotyledons</taxon>
        <taxon>Gunneridae</taxon>
        <taxon>Pentapetalae</taxon>
        <taxon>asterids</taxon>
        <taxon>lamiids</taxon>
        <taxon>Lamiales</taxon>
        <taxon>Oleaceae</taxon>
        <taxon>Oleeae</taxon>
        <taxon>Olea</taxon>
    </lineage>
</organism>
<reference evidence="4 5" key="1">
    <citation type="submission" date="2019-12" db="EMBL/GenBank/DDBJ databases">
        <authorList>
            <person name="Alioto T."/>
            <person name="Alioto T."/>
            <person name="Gomez Garrido J."/>
        </authorList>
    </citation>
    <scope>NUCLEOTIDE SEQUENCE [LARGE SCALE GENOMIC DNA]</scope>
</reference>